<evidence type="ECO:0000259" key="2">
    <source>
        <dbReference type="Pfam" id="PF13338"/>
    </source>
</evidence>
<dbReference type="AlphaFoldDB" id="A0A1H7X2B5"/>
<gene>
    <name evidence="3" type="ORF">SAMN05444583_13030</name>
</gene>
<keyword evidence="4" id="KW-1185">Reference proteome</keyword>
<protein>
    <submittedName>
        <fullName evidence="3">Transcriptional regulator, AbiEi antitoxin, Type IV TA system</fullName>
    </submittedName>
</protein>
<feature type="region of interest" description="Disordered" evidence="1">
    <location>
        <begin position="108"/>
        <end position="134"/>
    </location>
</feature>
<dbReference type="Pfam" id="PF13338">
    <property type="entry name" value="AbiEi_4"/>
    <property type="match status" value="1"/>
</dbReference>
<reference evidence="4" key="1">
    <citation type="submission" date="2016-10" db="EMBL/GenBank/DDBJ databases">
        <authorList>
            <person name="Varghese N."/>
            <person name="Submissions S."/>
        </authorList>
    </citation>
    <scope>NUCLEOTIDE SEQUENCE [LARGE SCALE GENOMIC DNA]</scope>
    <source>
        <strain evidence="4">DSM 44675</strain>
    </source>
</reference>
<feature type="domain" description="AbiEi antitoxin N-terminal" evidence="2">
    <location>
        <begin position="9"/>
        <end position="55"/>
    </location>
</feature>
<dbReference type="Proteomes" id="UP000198677">
    <property type="component" value="Unassembled WGS sequence"/>
</dbReference>
<evidence type="ECO:0000256" key="1">
    <source>
        <dbReference type="SAM" id="MobiDB-lite"/>
    </source>
</evidence>
<sequence>MTDPTQPALRQLLDAQHGVLSATQACAHGYTRKHVQYLVESGQWQRLLFGVYAVTTGPLSRPMSLRAALLYGGGAAILSHDTAAEEWGLLPISPDSPTHITVPYGRSAHHQSTTAIRRPTRPHEPVPRTGDTLHPGVVVHRSRAYDHISVPTDPPRTSLADTAIDLAVAQPTARQAYGSVIASVTNGGIQLSRLRSRIAERKPRRFNRAIDDACVAIAGGIQSVLESHYAVDVEQAHGLPDATRQGPVIVDGVTLYEDVTYSLSGMDTVVRLDGHKWHSSRKVRRRDRRRTNAATLAGTDQLIYGWEEVTDDPCVVAGEVRTVLERSGWRGTNPCPNCARSVPLVG</sequence>
<dbReference type="InterPro" id="IPR025159">
    <property type="entry name" value="AbiEi_N"/>
</dbReference>
<organism evidence="3 4">
    <name type="scientific">Rhodococcus maanshanensis</name>
    <dbReference type="NCBI Taxonomy" id="183556"/>
    <lineage>
        <taxon>Bacteria</taxon>
        <taxon>Bacillati</taxon>
        <taxon>Actinomycetota</taxon>
        <taxon>Actinomycetes</taxon>
        <taxon>Mycobacteriales</taxon>
        <taxon>Nocardiaceae</taxon>
        <taxon>Rhodococcus</taxon>
    </lineage>
</organism>
<dbReference type="RefSeq" id="WP_072754166.1">
    <property type="nucleotide sequence ID" value="NZ_FOAW01000030.1"/>
</dbReference>
<proteinExistence type="predicted"/>
<name>A0A1H7X2B5_9NOCA</name>
<evidence type="ECO:0000313" key="3">
    <source>
        <dbReference type="EMBL" id="SEM28002.1"/>
    </source>
</evidence>
<evidence type="ECO:0000313" key="4">
    <source>
        <dbReference type="Proteomes" id="UP000198677"/>
    </source>
</evidence>
<dbReference type="OrthoDB" id="5146042at2"/>
<dbReference type="EMBL" id="FOAW01000030">
    <property type="protein sequence ID" value="SEM28002.1"/>
    <property type="molecule type" value="Genomic_DNA"/>
</dbReference>
<accession>A0A1H7X2B5</accession>